<dbReference type="InterPro" id="IPR014026">
    <property type="entry name" value="UDP-Glc/GDP-Man_DH_dimer"/>
</dbReference>
<comment type="catalytic activity">
    <reaction evidence="6 7">
        <text>UDP-alpha-D-glucose + 2 NAD(+) + H2O = UDP-alpha-D-glucuronate + 2 NADH + 3 H(+)</text>
        <dbReference type="Rhea" id="RHEA:23596"/>
        <dbReference type="ChEBI" id="CHEBI:15377"/>
        <dbReference type="ChEBI" id="CHEBI:15378"/>
        <dbReference type="ChEBI" id="CHEBI:57540"/>
        <dbReference type="ChEBI" id="CHEBI:57945"/>
        <dbReference type="ChEBI" id="CHEBI:58052"/>
        <dbReference type="ChEBI" id="CHEBI:58885"/>
        <dbReference type="EC" id="1.1.1.22"/>
    </reaction>
</comment>
<evidence type="ECO:0000313" key="13">
    <source>
        <dbReference type="Proteomes" id="UP000274601"/>
    </source>
</evidence>
<dbReference type="OrthoDB" id="5193947at2"/>
<feature type="binding site" evidence="9">
    <location>
        <begin position="250"/>
        <end position="254"/>
    </location>
    <ligand>
        <name>substrate</name>
    </ligand>
</feature>
<dbReference type="GO" id="GO:0003979">
    <property type="term" value="F:UDP-glucose 6-dehydrogenase activity"/>
    <property type="evidence" value="ECO:0007669"/>
    <property type="project" value="UniProtKB-EC"/>
</dbReference>
<evidence type="ECO:0000256" key="2">
    <source>
        <dbReference type="ARBA" id="ARBA00006601"/>
    </source>
</evidence>
<dbReference type="SUPFAM" id="SSF52413">
    <property type="entry name" value="UDP-glucose/GDP-mannose dehydrogenase C-terminal domain"/>
    <property type="match status" value="1"/>
</dbReference>
<feature type="binding site" evidence="10">
    <location>
        <position position="41"/>
    </location>
    <ligand>
        <name>NAD(+)</name>
        <dbReference type="ChEBI" id="CHEBI:57540"/>
    </ligand>
</feature>
<comment type="caution">
    <text evidence="12">The sequence shown here is derived from an EMBL/GenBank/DDBJ whole genome shotgun (WGS) entry which is preliminary data.</text>
</comment>
<dbReference type="InterPro" id="IPR017476">
    <property type="entry name" value="UDP-Glc/GDP-Man"/>
</dbReference>
<proteinExistence type="inferred from homology"/>
<feature type="binding site" evidence="9">
    <location>
        <position position="322"/>
    </location>
    <ligand>
        <name>substrate</name>
    </ligand>
</feature>
<feature type="binding site" evidence="9">
    <location>
        <position position="205"/>
    </location>
    <ligand>
        <name>substrate</name>
    </ligand>
</feature>
<dbReference type="InterPro" id="IPR036220">
    <property type="entry name" value="UDP-Glc/GDP-Man_DH_C_sf"/>
</dbReference>
<dbReference type="Gene3D" id="1.20.5.100">
    <property type="entry name" value="Cytochrome c1, transmembrane anchor, C-terminal"/>
    <property type="match status" value="1"/>
</dbReference>
<keyword evidence="5 7" id="KW-0520">NAD</keyword>
<feature type="binding site" evidence="10">
    <location>
        <position position="264"/>
    </location>
    <ligand>
        <name>NAD(+)</name>
        <dbReference type="ChEBI" id="CHEBI:57540"/>
    </ligand>
</feature>
<keyword evidence="4 7" id="KW-0560">Oxidoreductase</keyword>
<gene>
    <name evidence="12" type="ORF">BZB76_4376</name>
</gene>
<sequence length="454" mass="46778">MTELFESNVAVVGAGYVGLTTAACLASLGHRVVCADVDVAKIDGLARGQTGIREPGLSELVADGLTTSRLKFVLGAAAAAPTADVLFLCVPTPMGTDGSADLTAVEAAVTEVRRLLPSGCVVVNKSTVPVGTAARTAELLDRTDVAVASNPEFLREGSAVEDFLNPDRIVIGAQDPAAADRVAALYDGLGAPVLRTGWASAEITKYASNAYLATRLSFVNSVAELCERAGADIGDVTLGMGHDRRIGTSFLRPGPGWGGSCLPKDTHALLRSAEALGGEFPLLRAAIDTNARQRDLVVDRVRAAVGGRFAGIRVGLLGLTFKAGTDDLRDSPALAVAARLAAEGAELVAHDPAVLGPLPGGLPNVGDRIRVVETAYDAADGAAALVVLTEWPEFRDLDWKRIAGLLLGESVIDTRNLLDASVLDEAGLSCRGVGRPAPRDPDLAACRPGGVVAG</sequence>
<feature type="binding site" evidence="10">
    <location>
        <position position="127"/>
    </location>
    <ligand>
        <name>NAD(+)</name>
        <dbReference type="ChEBI" id="CHEBI:57540"/>
    </ligand>
</feature>
<feature type="binding site" evidence="9">
    <location>
        <position position="258"/>
    </location>
    <ligand>
        <name>substrate</name>
    </ligand>
</feature>
<evidence type="ECO:0000256" key="4">
    <source>
        <dbReference type="ARBA" id="ARBA00023002"/>
    </source>
</evidence>
<name>A0A495QM71_9ACTN</name>
<feature type="binding site" evidence="10">
    <location>
        <position position="156"/>
    </location>
    <ligand>
        <name>NAD(+)</name>
        <dbReference type="ChEBI" id="CHEBI:57540"/>
    </ligand>
</feature>
<evidence type="ECO:0000259" key="11">
    <source>
        <dbReference type="SMART" id="SM00984"/>
    </source>
</evidence>
<dbReference type="InterPro" id="IPR008927">
    <property type="entry name" value="6-PGluconate_DH-like_C_sf"/>
</dbReference>
<evidence type="ECO:0000256" key="3">
    <source>
        <dbReference type="ARBA" id="ARBA00012954"/>
    </source>
</evidence>
<protein>
    <recommendedName>
        <fullName evidence="3 7">UDP-glucose 6-dehydrogenase</fullName>
        <ecNumber evidence="3 7">1.1.1.22</ecNumber>
    </recommendedName>
</protein>
<feature type="binding site" evidence="9">
    <location>
        <begin position="153"/>
        <end position="156"/>
    </location>
    <ligand>
        <name>substrate</name>
    </ligand>
</feature>
<dbReference type="Pfam" id="PF00984">
    <property type="entry name" value="UDPG_MGDP_dh"/>
    <property type="match status" value="1"/>
</dbReference>
<dbReference type="GO" id="GO:0006065">
    <property type="term" value="P:UDP-glucuronate biosynthetic process"/>
    <property type="evidence" value="ECO:0007669"/>
    <property type="project" value="UniProtKB-UniPathway"/>
</dbReference>
<dbReference type="SUPFAM" id="SSF51735">
    <property type="entry name" value="NAD(P)-binding Rossmann-fold domains"/>
    <property type="match status" value="1"/>
</dbReference>
<evidence type="ECO:0000256" key="9">
    <source>
        <dbReference type="PIRSR" id="PIRSR500134-2"/>
    </source>
</evidence>
<dbReference type="NCBIfam" id="TIGR03026">
    <property type="entry name" value="NDP-sugDHase"/>
    <property type="match status" value="1"/>
</dbReference>
<evidence type="ECO:0000256" key="1">
    <source>
        <dbReference type="ARBA" id="ARBA00004701"/>
    </source>
</evidence>
<dbReference type="GO" id="GO:0051287">
    <property type="term" value="F:NAD binding"/>
    <property type="evidence" value="ECO:0007669"/>
    <property type="project" value="InterPro"/>
</dbReference>
<comment type="pathway">
    <text evidence="1">Nucleotide-sugar biosynthesis; UDP-alpha-D-glucuronate biosynthesis; UDP-alpha-D-glucuronate from UDP-alpha-D-glucose: step 1/1.</text>
</comment>
<dbReference type="PIRSF" id="PIRSF500134">
    <property type="entry name" value="UDPglc_DH_bac"/>
    <property type="match status" value="1"/>
</dbReference>
<dbReference type="InterPro" id="IPR028357">
    <property type="entry name" value="UDPglc_DH_bac"/>
</dbReference>
<feature type="active site" description="Nucleophile" evidence="8">
    <location>
        <position position="261"/>
    </location>
</feature>
<feature type="binding site" evidence="10">
    <location>
        <position position="92"/>
    </location>
    <ligand>
        <name>NAD(+)</name>
        <dbReference type="ChEBI" id="CHEBI:57540"/>
    </ligand>
</feature>
<feature type="binding site" evidence="10">
    <location>
        <position position="36"/>
    </location>
    <ligand>
        <name>NAD(+)</name>
        <dbReference type="ChEBI" id="CHEBI:57540"/>
    </ligand>
</feature>
<dbReference type="PANTHER" id="PTHR43750:SF3">
    <property type="entry name" value="UDP-GLUCOSE 6-DEHYDROGENASE TUAD"/>
    <property type="match status" value="1"/>
</dbReference>
<dbReference type="Proteomes" id="UP000274601">
    <property type="component" value="Unassembled WGS sequence"/>
</dbReference>
<evidence type="ECO:0000256" key="10">
    <source>
        <dbReference type="PIRSR" id="PIRSR500134-3"/>
    </source>
</evidence>
<dbReference type="InterPro" id="IPR001732">
    <property type="entry name" value="UDP-Glc/GDP-Man_DH_N"/>
</dbReference>
<organism evidence="12 13">
    <name type="scientific">Actinomadura pelletieri DSM 43383</name>
    <dbReference type="NCBI Taxonomy" id="1120940"/>
    <lineage>
        <taxon>Bacteria</taxon>
        <taxon>Bacillati</taxon>
        <taxon>Actinomycetota</taxon>
        <taxon>Actinomycetes</taxon>
        <taxon>Streptosporangiales</taxon>
        <taxon>Thermomonosporaceae</taxon>
        <taxon>Actinomadura</taxon>
    </lineage>
</organism>
<evidence type="ECO:0000256" key="6">
    <source>
        <dbReference type="ARBA" id="ARBA00047473"/>
    </source>
</evidence>
<dbReference type="PIRSF" id="PIRSF000124">
    <property type="entry name" value="UDPglc_GDPman_dh"/>
    <property type="match status" value="1"/>
</dbReference>
<dbReference type="EC" id="1.1.1.22" evidence="3 7"/>
<dbReference type="EMBL" id="RBWU01000004">
    <property type="protein sequence ID" value="RKS73674.1"/>
    <property type="molecule type" value="Genomic_DNA"/>
</dbReference>
<accession>A0A495QM71</accession>
<dbReference type="Gene3D" id="3.40.50.720">
    <property type="entry name" value="NAD(P)-binding Rossmann-like Domain"/>
    <property type="match status" value="2"/>
</dbReference>
<dbReference type="InterPro" id="IPR014027">
    <property type="entry name" value="UDP-Glc/GDP-Man_DH_C"/>
</dbReference>
<dbReference type="PANTHER" id="PTHR43750">
    <property type="entry name" value="UDP-GLUCOSE 6-DEHYDROGENASE TUAD"/>
    <property type="match status" value="1"/>
</dbReference>
<feature type="binding site" evidence="10">
    <location>
        <position position="329"/>
    </location>
    <ligand>
        <name>NAD(+)</name>
        <dbReference type="ChEBI" id="CHEBI:57540"/>
    </ligand>
</feature>
<dbReference type="UniPathway" id="UPA00038">
    <property type="reaction ID" value="UER00491"/>
</dbReference>
<dbReference type="Pfam" id="PF03720">
    <property type="entry name" value="UDPG_MGDP_dh_C"/>
    <property type="match status" value="1"/>
</dbReference>
<dbReference type="InterPro" id="IPR036291">
    <property type="entry name" value="NAD(P)-bd_dom_sf"/>
</dbReference>
<dbReference type="Pfam" id="PF03721">
    <property type="entry name" value="UDPG_MGDP_dh_N"/>
    <property type="match status" value="1"/>
</dbReference>
<dbReference type="GO" id="GO:0000271">
    <property type="term" value="P:polysaccharide biosynthetic process"/>
    <property type="evidence" value="ECO:0007669"/>
    <property type="project" value="InterPro"/>
</dbReference>
<feature type="domain" description="UDP-glucose/GDP-mannose dehydrogenase C-terminal" evidence="11">
    <location>
        <begin position="315"/>
        <end position="420"/>
    </location>
</feature>
<dbReference type="SMART" id="SM00984">
    <property type="entry name" value="UDPG_MGDP_dh_C"/>
    <property type="match status" value="1"/>
</dbReference>
<evidence type="ECO:0000256" key="7">
    <source>
        <dbReference type="PIRNR" id="PIRNR000124"/>
    </source>
</evidence>
<evidence type="ECO:0000256" key="5">
    <source>
        <dbReference type="ARBA" id="ARBA00023027"/>
    </source>
</evidence>
<evidence type="ECO:0000313" key="12">
    <source>
        <dbReference type="EMBL" id="RKS73674.1"/>
    </source>
</evidence>
<dbReference type="RefSeq" id="WP_121436127.1">
    <property type="nucleotide sequence ID" value="NZ_RBWU01000004.1"/>
</dbReference>
<dbReference type="AlphaFoldDB" id="A0A495QM71"/>
<keyword evidence="13" id="KW-1185">Reference proteome</keyword>
<evidence type="ECO:0000256" key="8">
    <source>
        <dbReference type="PIRSR" id="PIRSR500134-1"/>
    </source>
</evidence>
<reference evidence="12 13" key="1">
    <citation type="submission" date="2018-10" db="EMBL/GenBank/DDBJ databases">
        <title>Genomic Encyclopedia of Archaeal and Bacterial Type Strains, Phase II (KMG-II): from individual species to whole genera.</title>
        <authorList>
            <person name="Goeker M."/>
        </authorList>
    </citation>
    <scope>NUCLEOTIDE SEQUENCE [LARGE SCALE GENOMIC DNA]</scope>
    <source>
        <strain evidence="12 13">DSM 43383</strain>
    </source>
</reference>
<comment type="similarity">
    <text evidence="2 7">Belongs to the UDP-glucose/GDP-mannose dehydrogenase family.</text>
</comment>
<dbReference type="SUPFAM" id="SSF48179">
    <property type="entry name" value="6-phosphogluconate dehydrogenase C-terminal domain-like"/>
    <property type="match status" value="1"/>
</dbReference>